<feature type="transmembrane region" description="Helical" evidence="14">
    <location>
        <begin position="475"/>
        <end position="494"/>
    </location>
</feature>
<keyword evidence="19" id="KW-1185">Reference proteome</keyword>
<evidence type="ECO:0000256" key="9">
    <source>
        <dbReference type="ARBA" id="ARBA00022833"/>
    </source>
</evidence>
<dbReference type="AlphaFoldDB" id="A0A7I8VKG7"/>
<keyword evidence="9" id="KW-0862">Zinc</keyword>
<keyword evidence="7" id="KW-0378">Hydrolase</keyword>
<keyword evidence="12 14" id="KW-0472">Membrane</keyword>
<dbReference type="OrthoDB" id="7887808at2759"/>
<dbReference type="Pfam" id="PF22249">
    <property type="entry name" value="ERMP1-TM"/>
    <property type="match status" value="1"/>
</dbReference>
<evidence type="ECO:0000256" key="3">
    <source>
        <dbReference type="ARBA" id="ARBA00010918"/>
    </source>
</evidence>
<keyword evidence="13" id="KW-0325">Glycoprotein</keyword>
<comment type="similarity">
    <text evidence="3">Belongs to the peptidase M28 family.</text>
</comment>
<feature type="transmembrane region" description="Helical" evidence="14">
    <location>
        <begin position="500"/>
        <end position="520"/>
    </location>
</feature>
<keyword evidence="6" id="KW-0479">Metal-binding</keyword>
<evidence type="ECO:0000256" key="7">
    <source>
        <dbReference type="ARBA" id="ARBA00022801"/>
    </source>
</evidence>
<evidence type="ECO:0000256" key="5">
    <source>
        <dbReference type="ARBA" id="ARBA00022692"/>
    </source>
</evidence>
<evidence type="ECO:0000313" key="19">
    <source>
        <dbReference type="Proteomes" id="UP000549394"/>
    </source>
</evidence>
<evidence type="ECO:0000256" key="14">
    <source>
        <dbReference type="SAM" id="Phobius"/>
    </source>
</evidence>
<dbReference type="CDD" id="cd03875">
    <property type="entry name" value="M28_Fxna_like"/>
    <property type="match status" value="1"/>
</dbReference>
<dbReference type="EMBL" id="CAJFCJ010000006">
    <property type="protein sequence ID" value="CAD5115939.1"/>
    <property type="molecule type" value="Genomic_DNA"/>
</dbReference>
<accession>A0A7I8VKG7</accession>
<dbReference type="PANTHER" id="PTHR12147:SF22">
    <property type="entry name" value="ENDOPLASMIC RETICULUM METALLOPEPTIDASE 1"/>
    <property type="match status" value="1"/>
</dbReference>
<dbReference type="InterPro" id="IPR053973">
    <property type="entry name" value="ERMP1-like_C"/>
</dbReference>
<dbReference type="GO" id="GO:0005789">
    <property type="term" value="C:endoplasmic reticulum membrane"/>
    <property type="evidence" value="ECO:0007669"/>
    <property type="project" value="UniProtKB-SubCell"/>
</dbReference>
<name>A0A7I8VKG7_9ANNE</name>
<dbReference type="InterPro" id="IPR045175">
    <property type="entry name" value="M28_fam"/>
</dbReference>
<feature type="transmembrane region" description="Helical" evidence="14">
    <location>
        <begin position="607"/>
        <end position="627"/>
    </location>
</feature>
<keyword evidence="11" id="KW-0482">Metalloprotease</keyword>
<feature type="transmembrane region" description="Helical" evidence="14">
    <location>
        <begin position="436"/>
        <end position="454"/>
    </location>
</feature>
<comment type="subcellular location">
    <subcellularLocation>
        <location evidence="2">Endoplasmic reticulum membrane</location>
        <topology evidence="2">Multi-pass membrane protein</topology>
    </subcellularLocation>
</comment>
<evidence type="ECO:0000256" key="4">
    <source>
        <dbReference type="ARBA" id="ARBA00022670"/>
    </source>
</evidence>
<dbReference type="Proteomes" id="UP000549394">
    <property type="component" value="Unassembled WGS sequence"/>
</dbReference>
<organism evidence="18 19">
    <name type="scientific">Dimorphilus gyrociliatus</name>
    <dbReference type="NCBI Taxonomy" id="2664684"/>
    <lineage>
        <taxon>Eukaryota</taxon>
        <taxon>Metazoa</taxon>
        <taxon>Spiralia</taxon>
        <taxon>Lophotrochozoa</taxon>
        <taxon>Annelida</taxon>
        <taxon>Polychaeta</taxon>
        <taxon>Polychaeta incertae sedis</taxon>
        <taxon>Dinophilidae</taxon>
        <taxon>Dimorphilus</taxon>
    </lineage>
</organism>
<feature type="transmembrane region" description="Helical" evidence="14">
    <location>
        <begin position="369"/>
        <end position="389"/>
    </location>
</feature>
<evidence type="ECO:0000256" key="10">
    <source>
        <dbReference type="ARBA" id="ARBA00022989"/>
    </source>
</evidence>
<comment type="cofactor">
    <cofactor evidence="1">
        <name>Zn(2+)</name>
        <dbReference type="ChEBI" id="CHEBI:29105"/>
    </cofactor>
</comment>
<keyword evidence="4" id="KW-0645">Protease</keyword>
<comment type="caution">
    <text evidence="18">The sequence shown here is derived from an EMBL/GenBank/DDBJ whole genome shotgun (WGS) entry which is preliminary data.</text>
</comment>
<gene>
    <name evidence="18" type="ORF">DGYR_LOCUS4623</name>
</gene>
<evidence type="ECO:0000256" key="11">
    <source>
        <dbReference type="ARBA" id="ARBA00023049"/>
    </source>
</evidence>
<dbReference type="Gene3D" id="3.40.630.10">
    <property type="entry name" value="Zn peptidases"/>
    <property type="match status" value="1"/>
</dbReference>
<dbReference type="InterPro" id="IPR053974">
    <property type="entry name" value="ERMP1_1-A_TM"/>
</dbReference>
<keyword evidence="8" id="KW-0256">Endoplasmic reticulum</keyword>
<evidence type="ECO:0000259" key="15">
    <source>
        <dbReference type="Pfam" id="PF04389"/>
    </source>
</evidence>
<dbReference type="Pfam" id="PF22248">
    <property type="entry name" value="ERMP1_C"/>
    <property type="match status" value="1"/>
</dbReference>
<keyword evidence="10 14" id="KW-1133">Transmembrane helix</keyword>
<reference evidence="18 19" key="1">
    <citation type="submission" date="2020-08" db="EMBL/GenBank/DDBJ databases">
        <authorList>
            <person name="Hejnol A."/>
        </authorList>
    </citation>
    <scope>NUCLEOTIDE SEQUENCE [LARGE SCALE GENOMIC DNA]</scope>
</reference>
<feature type="domain" description="Endoplasmic reticulum metallopeptidase 1-like C-terminal" evidence="16">
    <location>
        <begin position="638"/>
        <end position="859"/>
    </location>
</feature>
<dbReference type="PANTHER" id="PTHR12147">
    <property type="entry name" value="METALLOPEPTIDASE M28 FAMILY MEMBER"/>
    <property type="match status" value="1"/>
</dbReference>
<dbReference type="GO" id="GO:0046872">
    <property type="term" value="F:metal ion binding"/>
    <property type="evidence" value="ECO:0007669"/>
    <property type="project" value="UniProtKB-KW"/>
</dbReference>
<feature type="domain" description="Endoplasmic reticulum metallopeptidase 1/1-A TM" evidence="17">
    <location>
        <begin position="395"/>
        <end position="617"/>
    </location>
</feature>
<evidence type="ECO:0000256" key="2">
    <source>
        <dbReference type="ARBA" id="ARBA00004477"/>
    </source>
</evidence>
<evidence type="ECO:0000256" key="13">
    <source>
        <dbReference type="ARBA" id="ARBA00023180"/>
    </source>
</evidence>
<proteinExistence type="inferred from homology"/>
<keyword evidence="5 14" id="KW-0812">Transmembrane</keyword>
<dbReference type="InterPro" id="IPR048024">
    <property type="entry name" value="Fxna-like_M28_dom"/>
</dbReference>
<feature type="transmembrane region" description="Helical" evidence="14">
    <location>
        <begin position="398"/>
        <end position="424"/>
    </location>
</feature>
<evidence type="ECO:0000256" key="6">
    <source>
        <dbReference type="ARBA" id="ARBA00022723"/>
    </source>
</evidence>
<dbReference type="InterPro" id="IPR007484">
    <property type="entry name" value="Peptidase_M28"/>
</dbReference>
<evidence type="ECO:0000256" key="1">
    <source>
        <dbReference type="ARBA" id="ARBA00001947"/>
    </source>
</evidence>
<feature type="domain" description="Peptidase M28" evidence="15">
    <location>
        <begin position="136"/>
        <end position="329"/>
    </location>
</feature>
<evidence type="ECO:0000259" key="17">
    <source>
        <dbReference type="Pfam" id="PF22249"/>
    </source>
</evidence>
<feature type="transmembrane region" description="Helical" evidence="14">
    <location>
        <begin position="577"/>
        <end position="600"/>
    </location>
</feature>
<evidence type="ECO:0000313" key="18">
    <source>
        <dbReference type="EMBL" id="CAD5115939.1"/>
    </source>
</evidence>
<evidence type="ECO:0000256" key="12">
    <source>
        <dbReference type="ARBA" id="ARBA00023136"/>
    </source>
</evidence>
<feature type="transmembrane region" description="Helical" evidence="14">
    <location>
        <begin position="541"/>
        <end position="565"/>
    </location>
</feature>
<sequence>MEARKRVKERLENLTKLYDERKIVASSKASAISFFSTRFCHSYPEAKTLQSGSAGEFIEEVARNHLINITAIGVRTVGSTENEEITVDYFLTILKKIKENASKVHDIEIISERCSGSFFIDAFGTSFGIAYENVNNIAVRIRPNTGANHDLLINCHYDSQIGTPGASDDAVSCSIMLEVLRVLSESNERLEYGVIFLFNGAEETILQASHGFITQHSWAKSVRAFINLEAAGAGGRELLFQAGPGAPWLLDTYAKNAPHPFAFVLGQELFQAGIIPADTDFRIFRDFGELSGLDMAYIHNGYVYHTAYDEPKRIPKGCIQRSGENLLAIVKAIANSRYLAKPSAFKKDSLVFFDVYGFFMITYPSSFGLVLNCAACAIVIFGVISKIILNQDKKYTKLFVIGFSTQFLALIFTLSICLLIAHILTNIGKTLTWYTNSWLIIPLYVCPAISALTMTHFASKQLISKNTNNYQMEEAVFEATTFLFTIPLFATTLLRFDSSAILLLTIVPPLVVKIHGSAFVTNQTGNGNSKELLKRICALHILSTLIPVCLIIYIEYVIFSFFVPLFGRSGDMISPEYVIAFLAGFFTYYTFSYQMSLIYLTKGALKLPLTLMGVFGFGCFLIFFTQLGSPFSMDTENPSIQRLIIQHSSIEDHRENSSLFNKTGFWVSPLDYHSSENMYKLPMLDGALPVTCNEEQPYCGLPFYLPTKHIIKNTFWINGNKPAFKHSIHLENWKTVQEDGATKLFFKLTGSDRRVIMLRTKTGVELTGWSISGEKKPAINSDSKHYFIFYAYGKKPSKPFEFWCKFKNNSKLIDKFVDIAIASHDILDEKSFSTSLTMLVNTLPEVISPMIVSSDLHLYSF</sequence>
<dbReference type="FunFam" id="3.40.630.10:FF:000008">
    <property type="entry name" value="Endoplasmic reticulum metallopeptidase 1"/>
    <property type="match status" value="1"/>
</dbReference>
<protein>
    <submittedName>
        <fullName evidence="18">DgyrCDS4869</fullName>
    </submittedName>
</protein>
<dbReference type="SUPFAM" id="SSF53187">
    <property type="entry name" value="Zn-dependent exopeptidases"/>
    <property type="match status" value="1"/>
</dbReference>
<dbReference type="GO" id="GO:0006508">
    <property type="term" value="P:proteolysis"/>
    <property type="evidence" value="ECO:0007669"/>
    <property type="project" value="UniProtKB-KW"/>
</dbReference>
<dbReference type="GO" id="GO:0008235">
    <property type="term" value="F:metalloexopeptidase activity"/>
    <property type="evidence" value="ECO:0007669"/>
    <property type="project" value="InterPro"/>
</dbReference>
<dbReference type="Pfam" id="PF04389">
    <property type="entry name" value="Peptidase_M28"/>
    <property type="match status" value="1"/>
</dbReference>
<evidence type="ECO:0000259" key="16">
    <source>
        <dbReference type="Pfam" id="PF22248"/>
    </source>
</evidence>
<evidence type="ECO:0000256" key="8">
    <source>
        <dbReference type="ARBA" id="ARBA00022824"/>
    </source>
</evidence>